<feature type="transmembrane region" description="Helical" evidence="8">
    <location>
        <begin position="265"/>
        <end position="287"/>
    </location>
</feature>
<evidence type="ECO:0000256" key="2">
    <source>
        <dbReference type="ARBA" id="ARBA00007935"/>
    </source>
</evidence>
<evidence type="ECO:0000256" key="6">
    <source>
        <dbReference type="ARBA" id="ARBA00022989"/>
    </source>
</evidence>
<evidence type="ECO:0000313" key="9">
    <source>
        <dbReference type="EMBL" id="MFK7160664.1"/>
    </source>
</evidence>
<keyword evidence="6 8" id="KW-1133">Transmembrane helix</keyword>
<keyword evidence="10" id="KW-1185">Reference proteome</keyword>
<reference evidence="9 10" key="1">
    <citation type="submission" date="2024-02" db="EMBL/GenBank/DDBJ databases">
        <title>Marinospirillum sp. MEB 164 isolated from Lonar lake sediment.</title>
        <authorList>
            <person name="Joshi A."/>
            <person name="Thite S."/>
        </authorList>
    </citation>
    <scope>NUCLEOTIDE SEQUENCE [LARGE SCALE GENOMIC DNA]</scope>
    <source>
        <strain evidence="9 10">MEB164</strain>
    </source>
</reference>
<dbReference type="SUPFAM" id="SSF81345">
    <property type="entry name" value="ABC transporter involved in vitamin B12 uptake, BtuC"/>
    <property type="match status" value="1"/>
</dbReference>
<dbReference type="InterPro" id="IPR000522">
    <property type="entry name" value="ABC_transptr_permease_BtuC"/>
</dbReference>
<dbReference type="EMBL" id="JBANFI010000003">
    <property type="protein sequence ID" value="MFK7160664.1"/>
    <property type="molecule type" value="Genomic_DNA"/>
</dbReference>
<feature type="transmembrane region" description="Helical" evidence="8">
    <location>
        <begin position="45"/>
        <end position="63"/>
    </location>
</feature>
<keyword evidence="4" id="KW-1003">Cell membrane</keyword>
<evidence type="ECO:0000256" key="4">
    <source>
        <dbReference type="ARBA" id="ARBA00022475"/>
    </source>
</evidence>
<dbReference type="RefSeq" id="WP_405338590.1">
    <property type="nucleotide sequence ID" value="NZ_JBANFI010000003.1"/>
</dbReference>
<dbReference type="Pfam" id="PF01032">
    <property type="entry name" value="FecCD"/>
    <property type="match status" value="1"/>
</dbReference>
<evidence type="ECO:0000256" key="5">
    <source>
        <dbReference type="ARBA" id="ARBA00022692"/>
    </source>
</evidence>
<gene>
    <name evidence="9" type="ORF">V6U78_06400</name>
</gene>
<comment type="subcellular location">
    <subcellularLocation>
        <location evidence="1">Cell membrane</location>
        <topology evidence="1">Multi-pass membrane protein</topology>
    </subcellularLocation>
</comment>
<evidence type="ECO:0000256" key="1">
    <source>
        <dbReference type="ARBA" id="ARBA00004651"/>
    </source>
</evidence>
<sequence>MLKRLTPGWRLALVGGLVLLAAIFFMTVNMRAGWAFTLPFRGEKLWGLLLVAYCIAVSTVVFQTMTQNRILSPGIMGFDFLYLLLQSLLLFFFGLHFFTQLNAEIKWLGDVLVMTGAMCALFYWLFVRQRRHLHVLVLVGIILGTLFRSLNALIARMMDPVEYDILQDVMFASFNQIETSLLGVASLLALLVSLIGWRWIRDLDVLALGQEQAVNLGLSPRRLMLGFLIGIAVLVSISTALVGPVTFFGLLVANLAYQLAGTHRHIYVLPMAVALAALVLIGGQAILEHGLRFATGLSVIIEFVGGLFFLFLILRQGRK</sequence>
<protein>
    <submittedName>
        <fullName evidence="9">Iron chelate uptake ABC transporter family permease subunit</fullName>
    </submittedName>
</protein>
<feature type="transmembrane region" description="Helical" evidence="8">
    <location>
        <begin position="225"/>
        <end position="253"/>
    </location>
</feature>
<keyword evidence="3" id="KW-0813">Transport</keyword>
<accession>A0ABW8PWK1</accession>
<evidence type="ECO:0000313" key="10">
    <source>
        <dbReference type="Proteomes" id="UP001621714"/>
    </source>
</evidence>
<feature type="transmembrane region" description="Helical" evidence="8">
    <location>
        <begin position="293"/>
        <end position="314"/>
    </location>
</feature>
<keyword evidence="7 8" id="KW-0472">Membrane</keyword>
<feature type="transmembrane region" description="Helical" evidence="8">
    <location>
        <begin position="107"/>
        <end position="126"/>
    </location>
</feature>
<feature type="transmembrane region" description="Helical" evidence="8">
    <location>
        <begin position="75"/>
        <end position="95"/>
    </location>
</feature>
<dbReference type="InterPro" id="IPR037294">
    <property type="entry name" value="ABC_BtuC-like"/>
</dbReference>
<proteinExistence type="inferred from homology"/>
<evidence type="ECO:0000256" key="8">
    <source>
        <dbReference type="SAM" id="Phobius"/>
    </source>
</evidence>
<evidence type="ECO:0000256" key="3">
    <source>
        <dbReference type="ARBA" id="ARBA00022448"/>
    </source>
</evidence>
<dbReference type="PANTHER" id="PTHR30472">
    <property type="entry name" value="FERRIC ENTEROBACTIN TRANSPORT SYSTEM PERMEASE PROTEIN"/>
    <property type="match status" value="1"/>
</dbReference>
<dbReference type="PANTHER" id="PTHR30472:SF19">
    <property type="entry name" value="PETROBACTIN IMPORT SYSTEM PERMEASE PROTEIN YCLO"/>
    <property type="match status" value="1"/>
</dbReference>
<evidence type="ECO:0000256" key="7">
    <source>
        <dbReference type="ARBA" id="ARBA00023136"/>
    </source>
</evidence>
<comment type="similarity">
    <text evidence="2">Belongs to the binding-protein-dependent transport system permease family. FecCD subfamily.</text>
</comment>
<feature type="transmembrane region" description="Helical" evidence="8">
    <location>
        <begin position="132"/>
        <end position="150"/>
    </location>
</feature>
<organism evidence="9 10">
    <name type="scientific">Marinospirillum alkalitolerans</name>
    <dbReference type="NCBI Taxonomy" id="3123374"/>
    <lineage>
        <taxon>Bacteria</taxon>
        <taxon>Pseudomonadati</taxon>
        <taxon>Pseudomonadota</taxon>
        <taxon>Gammaproteobacteria</taxon>
        <taxon>Oceanospirillales</taxon>
        <taxon>Oceanospirillaceae</taxon>
        <taxon>Marinospirillum</taxon>
    </lineage>
</organism>
<dbReference type="Gene3D" id="1.10.3470.10">
    <property type="entry name" value="ABC transporter involved in vitamin B12 uptake, BtuC"/>
    <property type="match status" value="1"/>
</dbReference>
<feature type="transmembrane region" description="Helical" evidence="8">
    <location>
        <begin position="12"/>
        <end position="33"/>
    </location>
</feature>
<comment type="caution">
    <text evidence="9">The sequence shown here is derived from an EMBL/GenBank/DDBJ whole genome shotgun (WGS) entry which is preliminary data.</text>
</comment>
<name>A0ABW8PWK1_9GAMM</name>
<keyword evidence="5 8" id="KW-0812">Transmembrane</keyword>
<dbReference type="Proteomes" id="UP001621714">
    <property type="component" value="Unassembled WGS sequence"/>
</dbReference>